<protein>
    <submittedName>
        <fullName evidence="2">TenA family transcriptional regulator</fullName>
    </submittedName>
</protein>
<dbReference type="Proteomes" id="UP000324029">
    <property type="component" value="Unassembled WGS sequence"/>
</dbReference>
<dbReference type="PROSITE" id="PS51257">
    <property type="entry name" value="PROKAR_LIPOPROTEIN"/>
    <property type="match status" value="1"/>
</dbReference>
<gene>
    <name evidence="2" type="ORF">FXO26_07205</name>
    <name evidence="1" type="ORF">FXO26_31110</name>
</gene>
<dbReference type="SUPFAM" id="SSF48613">
    <property type="entry name" value="Heme oxygenase-like"/>
    <property type="match status" value="1"/>
</dbReference>
<dbReference type="AlphaFoldDB" id="A0A5D3GDZ2"/>
<accession>A0A5D3GDZ2</accession>
<proteinExistence type="predicted"/>
<sequence>MIDTFNRTGPLMEASSYPAWAQQLIQACSESKRRVVEHELYQRMRDNALSAKTMRHYLIGGWPVVEQFALYMAQNLTKTKFARHPGEDMARRWLMRNIRVELNHADYWVNWARAHGVSLEELQAQDVPPELHALSHWCWHTSSADSLIVAIAATNYAIEGATGEWSAVVCSTGVYADAFPEEDRKRAMKWLKMHAQYDDAHPWEALEIICTLAGNNPGKALQEELRQAVCKSYDYMYLFLESCMRLENVEKDKEKAPAIRERPVRVASEA</sequence>
<reference evidence="2 3" key="1">
    <citation type="submission" date="2019-08" db="EMBL/GenBank/DDBJ databases">
        <title>Subclass B2 metallo-beta lactamase from Pseudomonas synxantha.</title>
        <authorList>
            <person name="Poirel L."/>
            <person name="Palmieri M."/>
            <person name="Masseron A."/>
            <person name="Perreten V."/>
            <person name="Nordman P."/>
        </authorList>
    </citation>
    <scope>NUCLEOTIDE SEQUENCE [LARGE SCALE GENOMIC DNA]</scope>
    <source>
        <strain evidence="2 3">MCP106</strain>
    </source>
</reference>
<dbReference type="EMBL" id="VSRO01000003">
    <property type="protein sequence ID" value="TYK58572.1"/>
    <property type="molecule type" value="Genomic_DNA"/>
</dbReference>
<evidence type="ECO:0000313" key="1">
    <source>
        <dbReference type="EMBL" id="TYK53731.1"/>
    </source>
</evidence>
<dbReference type="Gene3D" id="1.20.910.10">
    <property type="entry name" value="Heme oxygenase-like"/>
    <property type="match status" value="1"/>
</dbReference>
<evidence type="ECO:0000313" key="3">
    <source>
        <dbReference type="Proteomes" id="UP000324029"/>
    </source>
</evidence>
<reference evidence="2 3" key="2">
    <citation type="submission" date="2019-08" db="EMBL/GenBank/DDBJ databases">
        <authorList>
            <person name="Brilhante M."/>
            <person name="Perreten V."/>
        </authorList>
    </citation>
    <scope>NUCLEOTIDE SEQUENCE [LARGE SCALE GENOMIC DNA]</scope>
    <source>
        <strain evidence="2 3">MCP106</strain>
    </source>
</reference>
<dbReference type="InterPro" id="IPR016084">
    <property type="entry name" value="Haem_Oase-like_multi-hlx"/>
</dbReference>
<evidence type="ECO:0000313" key="2">
    <source>
        <dbReference type="EMBL" id="TYK58572.1"/>
    </source>
</evidence>
<dbReference type="EMBL" id="VSRO01000033">
    <property type="protein sequence ID" value="TYK53731.1"/>
    <property type="molecule type" value="Genomic_DNA"/>
</dbReference>
<name>A0A5D3GDZ2_9PSED</name>
<comment type="caution">
    <text evidence="2">The sequence shown here is derived from an EMBL/GenBank/DDBJ whole genome shotgun (WGS) entry which is preliminary data.</text>
</comment>
<organism evidence="2 3">
    <name type="scientific">Pseudomonas synxantha</name>
    <dbReference type="NCBI Taxonomy" id="47883"/>
    <lineage>
        <taxon>Bacteria</taxon>
        <taxon>Pseudomonadati</taxon>
        <taxon>Pseudomonadota</taxon>
        <taxon>Gammaproteobacteria</taxon>
        <taxon>Pseudomonadales</taxon>
        <taxon>Pseudomonadaceae</taxon>
        <taxon>Pseudomonas</taxon>
    </lineage>
</organism>
<dbReference type="Pfam" id="PF14518">
    <property type="entry name" value="Haem_oxygenas_2"/>
    <property type="match status" value="1"/>
</dbReference>